<sequence length="512" mass="54950">MPLETNGRRSEPDRNGRLHPAETDALLPPSSSPPDEHDDDALTETSTSELWILLQYSVPLIGTYLLQHSQTVITTAVAGHLSADDLAATSIGLTTLNIVGLAAFEGMATALDTLCAQAYGSGNLKGVGLHIQRMLLLMLAALIPIGAFWLASPWILTFFVKQPELAAKAGAFLQVSLIGLPGYASFEALKRFLQAQGDCNAALVVLVLCTGVNALLSWLFAFRLGLGLEGAALGQALTNDLRPVLLLAYIAFWGQWSHACWGGFSRDAFRKWGPMVRLSLAGSVVNLGEWFAFEIMTFSTSYISTAHLAAQTVLSTVSVITWHIPFSVSVAISTRVGHLIGAGQVAACRRAAVLYAGVFLAIGVFDGALLFALRHRLPRFFSEDAEVCDLAARAVVAVVAFQVVDSVACGCNGMLRGLGRQGIAGWIVFPVNYVAAVPLAVWLSLGSPGLQLIGVWLGLGLGVAAIAVIELVYLRMIRWQSCVESAKSRRRVRKNWISCLPRLGRSFFGLFL</sequence>
<reference evidence="8 9" key="1">
    <citation type="submission" date="2023-01" db="EMBL/GenBank/DDBJ databases">
        <title>Analysis of 21 Apiospora genomes using comparative genomics revels a genus with tremendous synthesis potential of carbohydrate active enzymes and secondary metabolites.</title>
        <authorList>
            <person name="Sorensen T."/>
        </authorList>
    </citation>
    <scope>NUCLEOTIDE SEQUENCE [LARGE SCALE GENOMIC DNA]</scope>
    <source>
        <strain evidence="8 9">CBS 135458</strain>
    </source>
</reference>
<evidence type="ECO:0000256" key="4">
    <source>
        <dbReference type="ARBA" id="ARBA00022989"/>
    </source>
</evidence>
<dbReference type="Pfam" id="PF01554">
    <property type="entry name" value="MatE"/>
    <property type="match status" value="2"/>
</dbReference>
<evidence type="ECO:0000256" key="3">
    <source>
        <dbReference type="ARBA" id="ARBA00022692"/>
    </source>
</evidence>
<dbReference type="GeneID" id="92091046"/>
<feature type="transmembrane region" description="Helical" evidence="7">
    <location>
        <begin position="135"/>
        <end position="159"/>
    </location>
</feature>
<comment type="subcellular location">
    <subcellularLocation>
        <location evidence="1">Membrane</location>
        <topology evidence="1">Multi-pass membrane protein</topology>
    </subcellularLocation>
</comment>
<feature type="transmembrane region" description="Helical" evidence="7">
    <location>
        <begin position="276"/>
        <end position="293"/>
    </location>
</feature>
<dbReference type="CDD" id="cd13132">
    <property type="entry name" value="MATE_eukaryotic"/>
    <property type="match status" value="1"/>
</dbReference>
<comment type="similarity">
    <text evidence="2">Belongs to the multi antimicrobial extrusion (MATE) (TC 2.A.66.1) family.</text>
</comment>
<comment type="caution">
    <text evidence="8">The sequence shown here is derived from an EMBL/GenBank/DDBJ whole genome shotgun (WGS) entry which is preliminary data.</text>
</comment>
<evidence type="ECO:0000313" key="9">
    <source>
        <dbReference type="Proteomes" id="UP001480595"/>
    </source>
</evidence>
<evidence type="ECO:0000256" key="6">
    <source>
        <dbReference type="SAM" id="MobiDB-lite"/>
    </source>
</evidence>
<dbReference type="InterPro" id="IPR045069">
    <property type="entry name" value="MATE_euk"/>
</dbReference>
<feature type="transmembrane region" description="Helical" evidence="7">
    <location>
        <begin position="201"/>
        <end position="224"/>
    </location>
</feature>
<feature type="transmembrane region" description="Helical" evidence="7">
    <location>
        <begin position="313"/>
        <end position="332"/>
    </location>
</feature>
<keyword evidence="5 7" id="KW-0472">Membrane</keyword>
<dbReference type="EMBL" id="JAQQWL010000006">
    <property type="protein sequence ID" value="KAK8069958.1"/>
    <property type="molecule type" value="Genomic_DNA"/>
</dbReference>
<dbReference type="RefSeq" id="XP_066717252.1">
    <property type="nucleotide sequence ID" value="XM_066857983.1"/>
</dbReference>
<feature type="transmembrane region" description="Helical" evidence="7">
    <location>
        <begin position="244"/>
        <end position="264"/>
    </location>
</feature>
<organism evidence="8 9">
    <name type="scientific">Apiospora phragmitis</name>
    <dbReference type="NCBI Taxonomy" id="2905665"/>
    <lineage>
        <taxon>Eukaryota</taxon>
        <taxon>Fungi</taxon>
        <taxon>Dikarya</taxon>
        <taxon>Ascomycota</taxon>
        <taxon>Pezizomycotina</taxon>
        <taxon>Sordariomycetes</taxon>
        <taxon>Xylariomycetidae</taxon>
        <taxon>Amphisphaeriales</taxon>
        <taxon>Apiosporaceae</taxon>
        <taxon>Apiospora</taxon>
    </lineage>
</organism>
<dbReference type="PANTHER" id="PTHR11206">
    <property type="entry name" value="MULTIDRUG RESISTANCE PROTEIN"/>
    <property type="match status" value="1"/>
</dbReference>
<dbReference type="NCBIfam" id="TIGR00797">
    <property type="entry name" value="matE"/>
    <property type="match status" value="1"/>
</dbReference>
<gene>
    <name evidence="8" type="ORF">PG994_006574</name>
</gene>
<protein>
    <submittedName>
        <fullName evidence="8">MATE efflux family protein</fullName>
    </submittedName>
</protein>
<feature type="transmembrane region" description="Helical" evidence="7">
    <location>
        <begin position="423"/>
        <end position="445"/>
    </location>
</feature>
<evidence type="ECO:0000256" key="5">
    <source>
        <dbReference type="ARBA" id="ARBA00023136"/>
    </source>
</evidence>
<feature type="transmembrane region" description="Helical" evidence="7">
    <location>
        <begin position="352"/>
        <end position="371"/>
    </location>
</feature>
<feature type="transmembrane region" description="Helical" evidence="7">
    <location>
        <begin position="391"/>
        <end position="411"/>
    </location>
</feature>
<keyword evidence="4 7" id="KW-1133">Transmembrane helix</keyword>
<evidence type="ECO:0000256" key="1">
    <source>
        <dbReference type="ARBA" id="ARBA00004141"/>
    </source>
</evidence>
<dbReference type="Proteomes" id="UP001480595">
    <property type="component" value="Unassembled WGS sequence"/>
</dbReference>
<accession>A0ABR1VFF6</accession>
<name>A0ABR1VFF6_9PEZI</name>
<evidence type="ECO:0000313" key="8">
    <source>
        <dbReference type="EMBL" id="KAK8069958.1"/>
    </source>
</evidence>
<feature type="transmembrane region" description="Helical" evidence="7">
    <location>
        <begin position="451"/>
        <end position="474"/>
    </location>
</feature>
<feature type="region of interest" description="Disordered" evidence="6">
    <location>
        <begin position="1"/>
        <end position="42"/>
    </location>
</feature>
<evidence type="ECO:0000256" key="7">
    <source>
        <dbReference type="SAM" id="Phobius"/>
    </source>
</evidence>
<keyword evidence="3 7" id="KW-0812">Transmembrane</keyword>
<evidence type="ECO:0000256" key="2">
    <source>
        <dbReference type="ARBA" id="ARBA00010199"/>
    </source>
</evidence>
<proteinExistence type="inferred from homology"/>
<feature type="transmembrane region" description="Helical" evidence="7">
    <location>
        <begin position="171"/>
        <end position="189"/>
    </location>
</feature>
<keyword evidence="9" id="KW-1185">Reference proteome</keyword>
<dbReference type="InterPro" id="IPR002528">
    <property type="entry name" value="MATE_fam"/>
</dbReference>
<feature type="compositionally biased region" description="Basic and acidic residues" evidence="6">
    <location>
        <begin position="1"/>
        <end position="22"/>
    </location>
</feature>